<protein>
    <submittedName>
        <fullName evidence="2">Carboxyl transferase domain-containing protein</fullName>
    </submittedName>
</protein>
<organism evidence="2 3">
    <name type="scientific">Rhodococcus chondri</name>
    <dbReference type="NCBI Taxonomy" id="3065941"/>
    <lineage>
        <taxon>Bacteria</taxon>
        <taxon>Bacillati</taxon>
        <taxon>Actinomycetota</taxon>
        <taxon>Actinomycetes</taxon>
        <taxon>Mycobacteriales</taxon>
        <taxon>Nocardiaceae</taxon>
        <taxon>Rhodococcus</taxon>
    </lineage>
</organism>
<evidence type="ECO:0000313" key="2">
    <source>
        <dbReference type="EMBL" id="MEE2035572.1"/>
    </source>
</evidence>
<dbReference type="InterPro" id="IPR011762">
    <property type="entry name" value="COA_CT_N"/>
</dbReference>
<name>A0ABU7K0J6_9NOCA</name>
<keyword evidence="3" id="KW-1185">Reference proteome</keyword>
<feature type="domain" description="CoA carboxyltransferase N-terminal" evidence="1">
    <location>
        <begin position="4"/>
        <end position="139"/>
    </location>
</feature>
<keyword evidence="2" id="KW-0808">Transferase</keyword>
<dbReference type="PROSITE" id="PS50980">
    <property type="entry name" value="COA_CT_NTER"/>
    <property type="match status" value="1"/>
</dbReference>
<dbReference type="Proteomes" id="UP001331936">
    <property type="component" value="Unassembled WGS sequence"/>
</dbReference>
<evidence type="ECO:0000259" key="1">
    <source>
        <dbReference type="PROSITE" id="PS50980"/>
    </source>
</evidence>
<dbReference type="Pfam" id="PF01039">
    <property type="entry name" value="Carboxyl_trans"/>
    <property type="match status" value="1"/>
</dbReference>
<dbReference type="InterPro" id="IPR029045">
    <property type="entry name" value="ClpP/crotonase-like_dom_sf"/>
</dbReference>
<dbReference type="InterPro" id="IPR051047">
    <property type="entry name" value="AccD/PCCB"/>
</dbReference>
<dbReference type="RefSeq" id="WP_330154852.1">
    <property type="nucleotide sequence ID" value="NZ_JAUZMZ010000388.1"/>
</dbReference>
<comment type="caution">
    <text evidence="2">The sequence shown here is derived from an EMBL/GenBank/DDBJ whole genome shotgun (WGS) entry which is preliminary data.</text>
</comment>
<dbReference type="PANTHER" id="PTHR43842">
    <property type="entry name" value="PROPIONYL-COA CARBOXYLASE BETA CHAIN"/>
    <property type="match status" value="1"/>
</dbReference>
<accession>A0ABU7K0J6</accession>
<dbReference type="GO" id="GO:0016740">
    <property type="term" value="F:transferase activity"/>
    <property type="evidence" value="ECO:0007669"/>
    <property type="project" value="UniProtKB-KW"/>
</dbReference>
<gene>
    <name evidence="2" type="ORF">Q8814_26310</name>
</gene>
<sequence>MTTTAEKLAELRQKLEIAQEPAGDIAIAKRAKKGIPSARERIDMLLDRGSFVEIGALMKTPGRDDAFYGDAVVVGHGTVDGRPVAVFSHDQTVLGGSVGEMFGRKVSAVLEHALKIGCPVVGINDSGGARVQDAVTSLA</sequence>
<feature type="non-terminal residue" evidence="2">
    <location>
        <position position="139"/>
    </location>
</feature>
<dbReference type="PANTHER" id="PTHR43842:SF2">
    <property type="entry name" value="PROPIONYL-COA CARBOXYLASE BETA CHAIN, MITOCHONDRIAL"/>
    <property type="match status" value="1"/>
</dbReference>
<proteinExistence type="predicted"/>
<evidence type="ECO:0000313" key="3">
    <source>
        <dbReference type="Proteomes" id="UP001331936"/>
    </source>
</evidence>
<dbReference type="SUPFAM" id="SSF52096">
    <property type="entry name" value="ClpP/crotonase"/>
    <property type="match status" value="1"/>
</dbReference>
<dbReference type="EMBL" id="JAUZMZ010000388">
    <property type="protein sequence ID" value="MEE2035572.1"/>
    <property type="molecule type" value="Genomic_DNA"/>
</dbReference>
<dbReference type="Gene3D" id="3.90.226.10">
    <property type="entry name" value="2-enoyl-CoA Hydratase, Chain A, domain 1"/>
    <property type="match status" value="1"/>
</dbReference>
<dbReference type="InterPro" id="IPR034733">
    <property type="entry name" value="AcCoA_carboxyl_beta"/>
</dbReference>
<reference evidence="2 3" key="1">
    <citation type="submission" date="2023-08" db="EMBL/GenBank/DDBJ databases">
        <authorList>
            <person name="Girao M."/>
            <person name="Carvalho M.F."/>
        </authorList>
    </citation>
    <scope>NUCLEOTIDE SEQUENCE [LARGE SCALE GENOMIC DNA]</scope>
    <source>
        <strain evidence="2 3">CC-R104</strain>
    </source>
</reference>